<name>A0A3M7R7I3_BRAPC</name>
<accession>A0A3M7R7I3</accession>
<sequence>MVELLDFAFIYYYALVIFVLYLNLKRAKIGSTDFRCHDVATQLVRTDTFNENSKSDFDL</sequence>
<keyword evidence="3" id="KW-1185">Reference proteome</keyword>
<organism evidence="2 3">
    <name type="scientific">Brachionus plicatilis</name>
    <name type="common">Marine rotifer</name>
    <name type="synonym">Brachionus muelleri</name>
    <dbReference type="NCBI Taxonomy" id="10195"/>
    <lineage>
        <taxon>Eukaryota</taxon>
        <taxon>Metazoa</taxon>
        <taxon>Spiralia</taxon>
        <taxon>Gnathifera</taxon>
        <taxon>Rotifera</taxon>
        <taxon>Eurotatoria</taxon>
        <taxon>Monogononta</taxon>
        <taxon>Pseudotrocha</taxon>
        <taxon>Ploima</taxon>
        <taxon>Brachionidae</taxon>
        <taxon>Brachionus</taxon>
    </lineage>
</organism>
<evidence type="ECO:0000313" key="3">
    <source>
        <dbReference type="Proteomes" id="UP000276133"/>
    </source>
</evidence>
<protein>
    <submittedName>
        <fullName evidence="2">Uncharacterized protein</fullName>
    </submittedName>
</protein>
<evidence type="ECO:0000256" key="1">
    <source>
        <dbReference type="SAM" id="Phobius"/>
    </source>
</evidence>
<dbReference type="Proteomes" id="UP000276133">
    <property type="component" value="Unassembled WGS sequence"/>
</dbReference>
<keyword evidence="1" id="KW-0812">Transmembrane</keyword>
<dbReference type="AlphaFoldDB" id="A0A3M7R7I3"/>
<keyword evidence="1" id="KW-0472">Membrane</keyword>
<comment type="caution">
    <text evidence="2">The sequence shown here is derived from an EMBL/GenBank/DDBJ whole genome shotgun (WGS) entry which is preliminary data.</text>
</comment>
<keyword evidence="1" id="KW-1133">Transmembrane helix</keyword>
<evidence type="ECO:0000313" key="2">
    <source>
        <dbReference type="EMBL" id="RNA19208.1"/>
    </source>
</evidence>
<dbReference type="EMBL" id="REGN01004086">
    <property type="protein sequence ID" value="RNA19208.1"/>
    <property type="molecule type" value="Genomic_DNA"/>
</dbReference>
<reference evidence="2 3" key="1">
    <citation type="journal article" date="2018" name="Sci. Rep.">
        <title>Genomic signatures of local adaptation to the degree of environmental predictability in rotifers.</title>
        <authorList>
            <person name="Franch-Gras L."/>
            <person name="Hahn C."/>
            <person name="Garcia-Roger E.M."/>
            <person name="Carmona M.J."/>
            <person name="Serra M."/>
            <person name="Gomez A."/>
        </authorList>
    </citation>
    <scope>NUCLEOTIDE SEQUENCE [LARGE SCALE GENOMIC DNA]</scope>
    <source>
        <strain evidence="2">HYR1</strain>
    </source>
</reference>
<proteinExistence type="predicted"/>
<gene>
    <name evidence="2" type="ORF">BpHYR1_005283</name>
</gene>
<feature type="transmembrane region" description="Helical" evidence="1">
    <location>
        <begin position="6"/>
        <end position="24"/>
    </location>
</feature>